<organism evidence="1 2">
    <name type="scientific">Champsocephalus esox</name>
    <name type="common">pike icefish</name>
    <dbReference type="NCBI Taxonomy" id="159716"/>
    <lineage>
        <taxon>Eukaryota</taxon>
        <taxon>Metazoa</taxon>
        <taxon>Chordata</taxon>
        <taxon>Craniata</taxon>
        <taxon>Vertebrata</taxon>
        <taxon>Euteleostomi</taxon>
        <taxon>Actinopterygii</taxon>
        <taxon>Neopterygii</taxon>
        <taxon>Teleostei</taxon>
        <taxon>Neoteleostei</taxon>
        <taxon>Acanthomorphata</taxon>
        <taxon>Eupercaria</taxon>
        <taxon>Perciformes</taxon>
        <taxon>Notothenioidei</taxon>
        <taxon>Channichthyidae</taxon>
        <taxon>Champsocephalus</taxon>
    </lineage>
</organism>
<dbReference type="Proteomes" id="UP001335648">
    <property type="component" value="Unassembled WGS sequence"/>
</dbReference>
<reference evidence="1 2" key="1">
    <citation type="journal article" date="2023" name="Mol. Biol. Evol.">
        <title>Genomics of Secondarily Temperate Adaptation in the Only Non-Antarctic Icefish.</title>
        <authorList>
            <person name="Rivera-Colon A.G."/>
            <person name="Rayamajhi N."/>
            <person name="Minhas B.F."/>
            <person name="Madrigal G."/>
            <person name="Bilyk K.T."/>
            <person name="Yoon V."/>
            <person name="Hune M."/>
            <person name="Gregory S."/>
            <person name="Cheng C.H.C."/>
            <person name="Catchen J.M."/>
        </authorList>
    </citation>
    <scope>NUCLEOTIDE SEQUENCE [LARGE SCALE GENOMIC DNA]</scope>
    <source>
        <strain evidence="1">JC2023a</strain>
    </source>
</reference>
<dbReference type="EMBL" id="JAULUE010002051">
    <property type="protein sequence ID" value="KAK5902910.1"/>
    <property type="molecule type" value="Genomic_DNA"/>
</dbReference>
<evidence type="ECO:0000313" key="1">
    <source>
        <dbReference type="EMBL" id="KAK5902910.1"/>
    </source>
</evidence>
<proteinExistence type="predicted"/>
<dbReference type="AlphaFoldDB" id="A0AAN8CI85"/>
<accession>A0AAN8CI85</accession>
<comment type="caution">
    <text evidence="1">The sequence shown here is derived from an EMBL/GenBank/DDBJ whole genome shotgun (WGS) entry which is preliminary data.</text>
</comment>
<evidence type="ECO:0000313" key="2">
    <source>
        <dbReference type="Proteomes" id="UP001335648"/>
    </source>
</evidence>
<gene>
    <name evidence="1" type="ORF">CesoFtcFv8_008121</name>
</gene>
<protein>
    <submittedName>
        <fullName evidence="1">Uncharacterized protein</fullName>
    </submittedName>
</protein>
<keyword evidence="2" id="KW-1185">Reference proteome</keyword>
<sequence length="74" mass="8133">MEQTATERGSAWQCWIRSMRASICPTMAAGDSPEATSFVPMCTTTRASLVTQSNLLVCCSRLRRRKVPGGRMPP</sequence>
<name>A0AAN8CI85_9TELE</name>